<evidence type="ECO:0000259" key="6">
    <source>
        <dbReference type="Pfam" id="PF04542"/>
    </source>
</evidence>
<keyword evidence="4" id="KW-0238">DNA-binding</keyword>
<dbReference type="Gene3D" id="1.10.10.10">
    <property type="entry name" value="Winged helix-like DNA-binding domain superfamily/Winged helix DNA-binding domain"/>
    <property type="match status" value="1"/>
</dbReference>
<dbReference type="NCBIfam" id="TIGR02937">
    <property type="entry name" value="sigma70-ECF"/>
    <property type="match status" value="1"/>
</dbReference>
<keyword evidence="9" id="KW-1185">Reference proteome</keyword>
<gene>
    <name evidence="8" type="ORF">HMPREF1536_04825</name>
</gene>
<keyword evidence="2" id="KW-0805">Transcription regulation</keyword>
<accession>A0A0F5IS29</accession>
<evidence type="ECO:0000256" key="1">
    <source>
        <dbReference type="ARBA" id="ARBA00010641"/>
    </source>
</evidence>
<dbReference type="Proteomes" id="UP000033035">
    <property type="component" value="Unassembled WGS sequence"/>
</dbReference>
<dbReference type="SUPFAM" id="SSF88946">
    <property type="entry name" value="Sigma2 domain of RNA polymerase sigma factors"/>
    <property type="match status" value="1"/>
</dbReference>
<feature type="domain" description="RNA polymerase sigma-70 region 2" evidence="6">
    <location>
        <begin position="14"/>
        <end position="73"/>
    </location>
</feature>
<dbReference type="Pfam" id="PF04542">
    <property type="entry name" value="Sigma70_r2"/>
    <property type="match status" value="1"/>
</dbReference>
<dbReference type="InterPro" id="IPR013249">
    <property type="entry name" value="RNA_pol_sigma70_r4_t2"/>
</dbReference>
<dbReference type="STRING" id="1203610.HMPREF1536_04825"/>
<protein>
    <submittedName>
        <fullName evidence="8">Sigma-70 family RNA polymerase sigma factor</fullName>
    </submittedName>
</protein>
<reference evidence="8 9" key="1">
    <citation type="submission" date="2013-04" db="EMBL/GenBank/DDBJ databases">
        <title>The Genome Sequence of Parabacteroides gordonii DSM 23371.</title>
        <authorList>
            <consortium name="The Broad Institute Genomics Platform"/>
            <person name="Earl A."/>
            <person name="Ward D."/>
            <person name="Feldgarden M."/>
            <person name="Gevers D."/>
            <person name="Martens E."/>
            <person name="Sakamoto M."/>
            <person name="Benno Y."/>
            <person name="Suzuki N."/>
            <person name="Matsunaga N."/>
            <person name="Koshihara K."/>
            <person name="Seki M."/>
            <person name="Komiya H."/>
            <person name="Walker B."/>
            <person name="Young S."/>
            <person name="Zeng Q."/>
            <person name="Gargeya S."/>
            <person name="Fitzgerald M."/>
            <person name="Haas B."/>
            <person name="Abouelleil A."/>
            <person name="Allen A.W."/>
            <person name="Alvarado L."/>
            <person name="Arachchi H.M."/>
            <person name="Berlin A.M."/>
            <person name="Chapman S.B."/>
            <person name="Gainer-Dewar J."/>
            <person name="Goldberg J."/>
            <person name="Griggs A."/>
            <person name="Gujja S."/>
            <person name="Hansen M."/>
            <person name="Howarth C."/>
            <person name="Imamovic A."/>
            <person name="Ireland A."/>
            <person name="Larimer J."/>
            <person name="McCowan C."/>
            <person name="Murphy C."/>
            <person name="Pearson M."/>
            <person name="Poon T.W."/>
            <person name="Priest M."/>
            <person name="Roberts A."/>
            <person name="Saif S."/>
            <person name="Shea T."/>
            <person name="Sisk P."/>
            <person name="Sykes S."/>
            <person name="Wortman J."/>
            <person name="Nusbaum C."/>
            <person name="Birren B."/>
        </authorList>
    </citation>
    <scope>NUCLEOTIDE SEQUENCE [LARGE SCALE GENOMIC DNA]</scope>
    <source>
        <strain evidence="8 9">MS-1</strain>
    </source>
</reference>
<dbReference type="Pfam" id="PF08281">
    <property type="entry name" value="Sigma70_r4_2"/>
    <property type="match status" value="1"/>
</dbReference>
<dbReference type="GO" id="GO:0016987">
    <property type="term" value="F:sigma factor activity"/>
    <property type="evidence" value="ECO:0007669"/>
    <property type="project" value="UniProtKB-KW"/>
</dbReference>
<dbReference type="InterPro" id="IPR013324">
    <property type="entry name" value="RNA_pol_sigma_r3/r4-like"/>
</dbReference>
<evidence type="ECO:0000256" key="2">
    <source>
        <dbReference type="ARBA" id="ARBA00023015"/>
    </source>
</evidence>
<name>A0A0F5IS29_9BACT</name>
<evidence type="ECO:0000313" key="8">
    <source>
        <dbReference type="EMBL" id="KKB48361.1"/>
    </source>
</evidence>
<evidence type="ECO:0000256" key="5">
    <source>
        <dbReference type="ARBA" id="ARBA00023163"/>
    </source>
</evidence>
<dbReference type="InterPro" id="IPR039425">
    <property type="entry name" value="RNA_pol_sigma-70-like"/>
</dbReference>
<dbReference type="InterPro" id="IPR007627">
    <property type="entry name" value="RNA_pol_sigma70_r2"/>
</dbReference>
<dbReference type="SUPFAM" id="SSF88659">
    <property type="entry name" value="Sigma3 and sigma4 domains of RNA polymerase sigma factors"/>
    <property type="match status" value="1"/>
</dbReference>
<evidence type="ECO:0000259" key="7">
    <source>
        <dbReference type="Pfam" id="PF08281"/>
    </source>
</evidence>
<dbReference type="PANTHER" id="PTHR43133">
    <property type="entry name" value="RNA POLYMERASE ECF-TYPE SIGMA FACTO"/>
    <property type="match status" value="1"/>
</dbReference>
<keyword evidence="5" id="KW-0804">Transcription</keyword>
<proteinExistence type="inferred from homology"/>
<dbReference type="RefSeq" id="WP_028727305.1">
    <property type="nucleotide sequence ID" value="NZ_AUAE01000013.1"/>
</dbReference>
<dbReference type="HOGENOM" id="CLU_047691_4_4_10"/>
<comment type="similarity">
    <text evidence="1">Belongs to the sigma-70 factor family. ECF subfamily.</text>
</comment>
<organism evidence="8 9">
    <name type="scientific">Parabacteroides gordonii MS-1 = DSM 23371</name>
    <dbReference type="NCBI Taxonomy" id="1203610"/>
    <lineage>
        <taxon>Bacteria</taxon>
        <taxon>Pseudomonadati</taxon>
        <taxon>Bacteroidota</taxon>
        <taxon>Bacteroidia</taxon>
        <taxon>Bacteroidales</taxon>
        <taxon>Tannerellaceae</taxon>
        <taxon>Parabacteroides</taxon>
    </lineage>
</organism>
<dbReference type="GO" id="GO:0006352">
    <property type="term" value="P:DNA-templated transcription initiation"/>
    <property type="evidence" value="ECO:0007669"/>
    <property type="project" value="InterPro"/>
</dbReference>
<dbReference type="EMBL" id="AQHW01000027">
    <property type="protein sequence ID" value="KKB48361.1"/>
    <property type="molecule type" value="Genomic_DNA"/>
</dbReference>
<dbReference type="Gene3D" id="1.10.1740.10">
    <property type="match status" value="1"/>
</dbReference>
<evidence type="ECO:0000313" key="9">
    <source>
        <dbReference type="Proteomes" id="UP000033035"/>
    </source>
</evidence>
<dbReference type="InterPro" id="IPR014284">
    <property type="entry name" value="RNA_pol_sigma-70_dom"/>
</dbReference>
<dbReference type="PATRIC" id="fig|1203610.3.peg.4919"/>
<sequence length="164" mass="19329">MEQEQFKIEIVPLRQKLIRCAGRLLDDPEEVEDVVQEVFLKLWYIRGELDRYDSVEAVALQTTKHLSLNRLKSFQLRQREQLTESVVPGNWSTPYTDLEQKDNVDQVMRIIDRLPGLQQIILRMKHVDGYEVEEIASLTGSTPEAVRMNLSRARRRVKELFFKM</sequence>
<feature type="domain" description="RNA polymerase sigma factor 70 region 4 type 2" evidence="7">
    <location>
        <begin position="106"/>
        <end position="156"/>
    </location>
</feature>
<dbReference type="PANTHER" id="PTHR43133:SF8">
    <property type="entry name" value="RNA POLYMERASE SIGMA FACTOR HI_1459-RELATED"/>
    <property type="match status" value="1"/>
</dbReference>
<dbReference type="AlphaFoldDB" id="A0A0F5IS29"/>
<comment type="caution">
    <text evidence="8">The sequence shown here is derived from an EMBL/GenBank/DDBJ whole genome shotgun (WGS) entry which is preliminary data.</text>
</comment>
<dbReference type="InterPro" id="IPR036388">
    <property type="entry name" value="WH-like_DNA-bd_sf"/>
</dbReference>
<dbReference type="GO" id="GO:0003677">
    <property type="term" value="F:DNA binding"/>
    <property type="evidence" value="ECO:0007669"/>
    <property type="project" value="UniProtKB-KW"/>
</dbReference>
<dbReference type="InterPro" id="IPR013325">
    <property type="entry name" value="RNA_pol_sigma_r2"/>
</dbReference>
<evidence type="ECO:0000256" key="3">
    <source>
        <dbReference type="ARBA" id="ARBA00023082"/>
    </source>
</evidence>
<evidence type="ECO:0000256" key="4">
    <source>
        <dbReference type="ARBA" id="ARBA00023125"/>
    </source>
</evidence>
<keyword evidence="3" id="KW-0731">Sigma factor</keyword>